<reference evidence="4" key="1">
    <citation type="submission" date="2020-02" db="EMBL/GenBank/DDBJ databases">
        <title>Flavobacterium sp. genome.</title>
        <authorList>
            <person name="Jung H.S."/>
            <person name="Baek J.H."/>
            <person name="Jeon C.O."/>
        </authorList>
    </citation>
    <scope>NUCLEOTIDE SEQUENCE</scope>
    <source>
        <strain evidence="4">SE-s28</strain>
    </source>
</reference>
<dbReference type="PANTHER" id="PTHR33755">
    <property type="entry name" value="TOXIN PARE1-RELATED"/>
    <property type="match status" value="1"/>
</dbReference>
<dbReference type="RefSeq" id="WP_169525326.1">
    <property type="nucleotide sequence ID" value="NZ_JAAMPU010000074.1"/>
</dbReference>
<keyword evidence="5" id="KW-1185">Reference proteome</keyword>
<organism evidence="4 5">
    <name type="scientific">Flavobacterium silvaticum</name>
    <dbReference type="NCBI Taxonomy" id="1852020"/>
    <lineage>
        <taxon>Bacteria</taxon>
        <taxon>Pseudomonadati</taxon>
        <taxon>Bacteroidota</taxon>
        <taxon>Flavobacteriia</taxon>
        <taxon>Flavobacteriales</taxon>
        <taxon>Flavobacteriaceae</taxon>
        <taxon>Flavobacterium</taxon>
    </lineage>
</organism>
<dbReference type="PIRSF" id="PIRSF029218">
    <property type="entry name" value="ParE"/>
    <property type="match status" value="1"/>
</dbReference>
<evidence type="ECO:0000256" key="2">
    <source>
        <dbReference type="ARBA" id="ARBA00022649"/>
    </source>
</evidence>
<comment type="similarity">
    <text evidence="1 3">Belongs to the RelE toxin family.</text>
</comment>
<dbReference type="InterPro" id="IPR028344">
    <property type="entry name" value="ParE1/4"/>
</dbReference>
<name>A0A972FJQ5_9FLAO</name>
<evidence type="ECO:0000256" key="1">
    <source>
        <dbReference type="ARBA" id="ARBA00006226"/>
    </source>
</evidence>
<evidence type="ECO:0000313" key="5">
    <source>
        <dbReference type="Proteomes" id="UP000712080"/>
    </source>
</evidence>
<dbReference type="InterPro" id="IPR035093">
    <property type="entry name" value="RelE/ParE_toxin_dom_sf"/>
</dbReference>
<sequence>MKYKITEAAYNDLNDIYFYTFQKWSENQASKYFESIIQEIELFSENPEKAKRMPKVKPDYFYFRALSHYVFFKRNENVIEVIRILHKMMDFYKHLE</sequence>
<gene>
    <name evidence="4" type="ORF">G6047_00345</name>
</gene>
<dbReference type="Gene3D" id="3.30.2310.20">
    <property type="entry name" value="RelE-like"/>
    <property type="match status" value="1"/>
</dbReference>
<dbReference type="AlphaFoldDB" id="A0A972FJQ5"/>
<dbReference type="EMBL" id="JAAMPU010000074">
    <property type="protein sequence ID" value="NMH26470.1"/>
    <property type="molecule type" value="Genomic_DNA"/>
</dbReference>
<proteinExistence type="inferred from homology"/>
<comment type="caution">
    <text evidence="4">The sequence shown here is derived from an EMBL/GenBank/DDBJ whole genome shotgun (WGS) entry which is preliminary data.</text>
</comment>
<dbReference type="InterPro" id="IPR007712">
    <property type="entry name" value="RelE/ParE_toxin"/>
</dbReference>
<keyword evidence="2" id="KW-1277">Toxin-antitoxin system</keyword>
<dbReference type="PANTHER" id="PTHR33755:SF9">
    <property type="entry name" value="TOXIN PARE1"/>
    <property type="match status" value="1"/>
</dbReference>
<accession>A0A972FJQ5</accession>
<dbReference type="Proteomes" id="UP000712080">
    <property type="component" value="Unassembled WGS sequence"/>
</dbReference>
<dbReference type="InterPro" id="IPR051803">
    <property type="entry name" value="TA_system_RelE-like_toxin"/>
</dbReference>
<dbReference type="Pfam" id="PF05016">
    <property type="entry name" value="ParE_toxin"/>
    <property type="match status" value="1"/>
</dbReference>
<evidence type="ECO:0000313" key="4">
    <source>
        <dbReference type="EMBL" id="NMH26470.1"/>
    </source>
</evidence>
<evidence type="ECO:0000256" key="3">
    <source>
        <dbReference type="PIRNR" id="PIRNR029218"/>
    </source>
</evidence>
<protein>
    <recommendedName>
        <fullName evidence="3">Toxin</fullName>
    </recommendedName>
</protein>